<dbReference type="Gene3D" id="3.40.50.720">
    <property type="entry name" value="NAD(P)-binding Rossmann-like Domain"/>
    <property type="match status" value="1"/>
</dbReference>
<protein>
    <submittedName>
        <fullName evidence="4">Short chain alcohol dehydrogenase</fullName>
    </submittedName>
</protein>
<dbReference type="PRINTS" id="PR00080">
    <property type="entry name" value="SDRFAMILY"/>
</dbReference>
<gene>
    <name evidence="4" type="ORF">BN1047_03753</name>
</gene>
<dbReference type="InterPro" id="IPR002347">
    <property type="entry name" value="SDR_fam"/>
</dbReference>
<sequence length="580" mass="61656">MHVVNVDGRTVRALTAGDRADTPLLLLHGIGRSLEDWTEQVERLSGRFYVIAVDLPGFGRSARRDGPADLATVADGVAGALAALDENRPCHVIGNSLGGAVAMQLLASHPDRVASLTLVNSAGFGAEVTPLLRMLSLPGIGRHLATRSTPAGARLMERRLFADPSLATRERIDHALSIAAQPGTGEFLLEMANHLGTMRGVRPQWRTELLAAVAAHPRPTLLIWGDRDRILPAAHLGAAQRQFPDAQVHLFTATGHMPQIERADEFADLITAFVENGPTLSTSVPPVTAKVGHNRVDSRSQRSACMEGFAGKVAVVTGAGSGIGQALAVELGRSGAKLAISDVDTEGLAVTEERLKAIGAPVKADRLDVTEREAFELYADAVKEHFGKVNQIYNNAGIAYQGDIEVSSFKDIERVMDVDFWGVVNGTKAFLPHLIASGDGHVVNVSSVFGLFAVPGQAAYNSAKFAVRGFTEALRQEMAINKHPVRVTCVHPGGIKTAIARNATAAEGIDVAEMAKAFDTKLARTSPEKAAKIILEAVRKDRARVLVGADAKILDVLIRITGSGGYQKLFSSVAKGLIPK</sequence>
<evidence type="ECO:0000313" key="4">
    <source>
        <dbReference type="EMBL" id="CDQ45853.1"/>
    </source>
</evidence>
<reference evidence="4" key="1">
    <citation type="submission" date="2014-05" db="EMBL/GenBank/DDBJ databases">
        <authorList>
            <person name="Urmite Genomes"/>
        </authorList>
    </citation>
    <scope>NUCLEOTIDE SEQUENCE</scope>
    <source>
        <strain evidence="4">DSM 44074</strain>
    </source>
</reference>
<dbReference type="PRINTS" id="PR00111">
    <property type="entry name" value="ABHYDROLASE"/>
</dbReference>
<dbReference type="InterPro" id="IPR057326">
    <property type="entry name" value="KR_dom"/>
</dbReference>
<dbReference type="Pfam" id="PF00561">
    <property type="entry name" value="Abhydrolase_1"/>
    <property type="match status" value="1"/>
</dbReference>
<dbReference type="Proteomes" id="UP000028864">
    <property type="component" value="Unassembled WGS sequence"/>
</dbReference>
<dbReference type="Gene3D" id="3.40.50.1820">
    <property type="entry name" value="alpha/beta hydrolase"/>
    <property type="match status" value="1"/>
</dbReference>
<feature type="domain" description="Ketoreductase" evidence="3">
    <location>
        <begin position="312"/>
        <end position="498"/>
    </location>
</feature>
<dbReference type="Pfam" id="PF00106">
    <property type="entry name" value="adh_short"/>
    <property type="match status" value="1"/>
</dbReference>
<evidence type="ECO:0000256" key="1">
    <source>
        <dbReference type="ARBA" id="ARBA00006484"/>
    </source>
</evidence>
<reference evidence="4" key="2">
    <citation type="submission" date="2015-09" db="EMBL/GenBank/DDBJ databases">
        <title>Draft genome sequence of Mycobacterium neoaurum DSM 44074.</title>
        <authorList>
            <person name="Croce O."/>
            <person name="Robert C."/>
            <person name="Raoult D."/>
            <person name="Drancourt M."/>
        </authorList>
    </citation>
    <scope>NUCLEOTIDE SEQUENCE</scope>
    <source>
        <strain evidence="4">DSM 44074</strain>
    </source>
</reference>
<dbReference type="SUPFAM" id="SSF53474">
    <property type="entry name" value="alpha/beta-Hydrolases"/>
    <property type="match status" value="1"/>
</dbReference>
<dbReference type="InterPro" id="IPR036291">
    <property type="entry name" value="NAD(P)-bd_dom_sf"/>
</dbReference>
<keyword evidence="2" id="KW-0560">Oxidoreductase</keyword>
<dbReference type="PANTHER" id="PTHR43391">
    <property type="entry name" value="RETINOL DEHYDROGENASE-RELATED"/>
    <property type="match status" value="1"/>
</dbReference>
<dbReference type="PANTHER" id="PTHR43391:SF82">
    <property type="entry name" value="OXIDOREDUCTASE SADH-RELATED"/>
    <property type="match status" value="1"/>
</dbReference>
<evidence type="ECO:0000313" key="5">
    <source>
        <dbReference type="Proteomes" id="UP000028864"/>
    </source>
</evidence>
<proteinExistence type="inferred from homology"/>
<dbReference type="GO" id="GO:0016491">
    <property type="term" value="F:oxidoreductase activity"/>
    <property type="evidence" value="ECO:0007669"/>
    <property type="project" value="UniProtKB-KW"/>
</dbReference>
<accession>A0AAV2WPJ4</accession>
<dbReference type="AlphaFoldDB" id="A0AAV2WPJ4"/>
<evidence type="ECO:0000256" key="2">
    <source>
        <dbReference type="ARBA" id="ARBA00023002"/>
    </source>
</evidence>
<dbReference type="SMART" id="SM00822">
    <property type="entry name" value="PKS_KR"/>
    <property type="match status" value="1"/>
</dbReference>
<dbReference type="PROSITE" id="PS00061">
    <property type="entry name" value="ADH_SHORT"/>
    <property type="match status" value="1"/>
</dbReference>
<evidence type="ECO:0000259" key="3">
    <source>
        <dbReference type="SMART" id="SM00822"/>
    </source>
</evidence>
<dbReference type="InterPro" id="IPR029058">
    <property type="entry name" value="AB_hydrolase_fold"/>
</dbReference>
<dbReference type="SUPFAM" id="SSF51735">
    <property type="entry name" value="NAD(P)-binding Rossmann-fold domains"/>
    <property type="match status" value="1"/>
</dbReference>
<dbReference type="InterPro" id="IPR000073">
    <property type="entry name" value="AB_hydrolase_1"/>
</dbReference>
<dbReference type="InterPro" id="IPR020904">
    <property type="entry name" value="Sc_DH/Rdtase_CS"/>
</dbReference>
<dbReference type="EMBL" id="LK021339">
    <property type="protein sequence ID" value="CDQ45853.1"/>
    <property type="molecule type" value="Genomic_DNA"/>
</dbReference>
<organism evidence="4 5">
    <name type="scientific">Mycolicibacterium neoaurum</name>
    <name type="common">Mycobacterium neoaurum</name>
    <dbReference type="NCBI Taxonomy" id="1795"/>
    <lineage>
        <taxon>Bacteria</taxon>
        <taxon>Bacillati</taxon>
        <taxon>Actinomycetota</taxon>
        <taxon>Actinomycetes</taxon>
        <taxon>Mycobacteriales</taxon>
        <taxon>Mycobacteriaceae</taxon>
        <taxon>Mycolicibacterium</taxon>
    </lineage>
</organism>
<comment type="similarity">
    <text evidence="1">Belongs to the short-chain dehydrogenases/reductases (SDR) family.</text>
</comment>
<name>A0AAV2WPJ4_MYCNE</name>
<dbReference type="PRINTS" id="PR00081">
    <property type="entry name" value="GDHRDH"/>
</dbReference>